<evidence type="ECO:0000313" key="3">
    <source>
        <dbReference type="EMBL" id="GMT27379.1"/>
    </source>
</evidence>
<dbReference type="AlphaFoldDB" id="A0AAV5W5Y5"/>
<keyword evidence="2" id="KW-0472">Membrane</keyword>
<evidence type="ECO:0000256" key="1">
    <source>
        <dbReference type="SAM" id="MobiDB-lite"/>
    </source>
</evidence>
<feature type="transmembrane region" description="Helical" evidence="2">
    <location>
        <begin position="134"/>
        <end position="157"/>
    </location>
</feature>
<name>A0AAV5W5Y5_9BILA</name>
<comment type="caution">
    <text evidence="3">The sequence shown here is derived from an EMBL/GenBank/DDBJ whole genome shotgun (WGS) entry which is preliminary data.</text>
</comment>
<accession>A0AAV5W5Y5</accession>
<dbReference type="EMBL" id="BTSY01000005">
    <property type="protein sequence ID" value="GMT27379.1"/>
    <property type="molecule type" value="Genomic_DNA"/>
</dbReference>
<reference evidence="3" key="1">
    <citation type="submission" date="2023-10" db="EMBL/GenBank/DDBJ databases">
        <title>Genome assembly of Pristionchus species.</title>
        <authorList>
            <person name="Yoshida K."/>
            <person name="Sommer R.J."/>
        </authorList>
    </citation>
    <scope>NUCLEOTIDE SEQUENCE</scope>
    <source>
        <strain evidence="3">RS5133</strain>
    </source>
</reference>
<dbReference type="Proteomes" id="UP001432322">
    <property type="component" value="Unassembled WGS sequence"/>
</dbReference>
<sequence>MNRLSCYPKCRIDLPHSGTKLVTTSVSVPCPGVQRQHNSVEFIVHIDFPPRQRSVFKLQPAYPNQPESRTIGSEAYLADLTVQFHEKLDDDFVVKACITPPDTHQICFMDQIISKQEAYEASCSNARESGGVSLLFMSALLVFACLLIGMAATVFIYRMYRRFKERRPHREPIHCDPSKLTSPPRPFHAQLTVVMEEEEDRCSPSTPIKDLLWRSSSPTPSNTPKGTISMPRNSPILSSILP</sequence>
<keyword evidence="2" id="KW-0812">Transmembrane</keyword>
<keyword evidence="4" id="KW-1185">Reference proteome</keyword>
<organism evidence="3 4">
    <name type="scientific">Pristionchus fissidentatus</name>
    <dbReference type="NCBI Taxonomy" id="1538716"/>
    <lineage>
        <taxon>Eukaryota</taxon>
        <taxon>Metazoa</taxon>
        <taxon>Ecdysozoa</taxon>
        <taxon>Nematoda</taxon>
        <taxon>Chromadorea</taxon>
        <taxon>Rhabditida</taxon>
        <taxon>Rhabditina</taxon>
        <taxon>Diplogasteromorpha</taxon>
        <taxon>Diplogasteroidea</taxon>
        <taxon>Neodiplogasteridae</taxon>
        <taxon>Pristionchus</taxon>
    </lineage>
</organism>
<feature type="region of interest" description="Disordered" evidence="1">
    <location>
        <begin position="212"/>
        <end position="242"/>
    </location>
</feature>
<feature type="non-terminal residue" evidence="3">
    <location>
        <position position="242"/>
    </location>
</feature>
<feature type="compositionally biased region" description="Polar residues" evidence="1">
    <location>
        <begin position="214"/>
        <end position="242"/>
    </location>
</feature>
<evidence type="ECO:0000313" key="4">
    <source>
        <dbReference type="Proteomes" id="UP001432322"/>
    </source>
</evidence>
<proteinExistence type="predicted"/>
<keyword evidence="2" id="KW-1133">Transmembrane helix</keyword>
<protein>
    <submittedName>
        <fullName evidence="3">Uncharacterized protein</fullName>
    </submittedName>
</protein>
<evidence type="ECO:0000256" key="2">
    <source>
        <dbReference type="SAM" id="Phobius"/>
    </source>
</evidence>
<gene>
    <name evidence="3" type="ORF">PFISCL1PPCAC_18676</name>
</gene>